<evidence type="ECO:0008006" key="3">
    <source>
        <dbReference type="Google" id="ProtNLM"/>
    </source>
</evidence>
<dbReference type="STRING" id="1108045.GORHZ_126_00170"/>
<comment type="caution">
    <text evidence="1">The sequence shown here is derived from an EMBL/GenBank/DDBJ whole genome shotgun (WGS) entry which is preliminary data.</text>
</comment>
<evidence type="ECO:0000313" key="2">
    <source>
        <dbReference type="Proteomes" id="UP000008363"/>
    </source>
</evidence>
<dbReference type="AlphaFoldDB" id="K6WC07"/>
<name>K6WC07_9ACTN</name>
<gene>
    <name evidence="1" type="ORF">GORHZ_126_00170</name>
</gene>
<proteinExistence type="predicted"/>
<keyword evidence="2" id="KW-1185">Reference proteome</keyword>
<evidence type="ECO:0000313" key="1">
    <source>
        <dbReference type="EMBL" id="GAB91276.1"/>
    </source>
</evidence>
<dbReference type="EMBL" id="BAHC01000126">
    <property type="protein sequence ID" value="GAB91276.1"/>
    <property type="molecule type" value="Genomic_DNA"/>
</dbReference>
<dbReference type="Proteomes" id="UP000008363">
    <property type="component" value="Unassembled WGS sequence"/>
</dbReference>
<sequence length="278" mass="29701">MWWAVDGVRGVRGIRGTIVDMDDLVTRLVHRADARAAGITDDELRRDVKNKVTERVWRGVYLPTGTGAPDGSSQGRTARLDRYRATVIGAARHGGPERTASHVSTAAMQRVPLLWPDLSKVHFTSATTGKSTGRAVIHQSALEPDDIVVIDDIRVTSPARTVYDVARTGDLRRAVCALDSGLHLGATPDELAAHAQLLKRHRGVAMLRAALPLANGLSESVGESLSRLVLAENELIPTPELQVEIAVVLDGRKKPSAATTGGATRTVCCASSASSTER</sequence>
<accession>K6WC07</accession>
<protein>
    <recommendedName>
        <fullName evidence="3">AbiEi antitoxin C-terminal domain-containing protein</fullName>
    </recommendedName>
</protein>
<reference evidence="1 2" key="1">
    <citation type="submission" date="2012-08" db="EMBL/GenBank/DDBJ databases">
        <title>Whole genome shotgun sequence of Gordonia rhizosphera NBRC 16068.</title>
        <authorList>
            <person name="Takarada H."/>
            <person name="Isaki S."/>
            <person name="Hosoyama A."/>
            <person name="Tsuchikane K."/>
            <person name="Katsumata H."/>
            <person name="Baba S."/>
            <person name="Ohji S."/>
            <person name="Yamazaki S."/>
            <person name="Fujita N."/>
        </authorList>
    </citation>
    <scope>NUCLEOTIDE SEQUENCE [LARGE SCALE GENOMIC DNA]</scope>
    <source>
        <strain evidence="1 2">NBRC 16068</strain>
    </source>
</reference>
<organism evidence="1 2">
    <name type="scientific">Gordonia rhizosphera NBRC 16068</name>
    <dbReference type="NCBI Taxonomy" id="1108045"/>
    <lineage>
        <taxon>Bacteria</taxon>
        <taxon>Bacillati</taxon>
        <taxon>Actinomycetota</taxon>
        <taxon>Actinomycetes</taxon>
        <taxon>Mycobacteriales</taxon>
        <taxon>Gordoniaceae</taxon>
        <taxon>Gordonia</taxon>
    </lineage>
</organism>
<dbReference type="eggNOG" id="COG5340">
    <property type="taxonomic scope" value="Bacteria"/>
</dbReference>